<reference evidence="5" key="3">
    <citation type="journal article" date="2018" name="Genome Biol. Evol.">
        <title>Culture-Facilitated Comparative Genomics of the Facultative Symbiont Hamiltonella defensa.</title>
        <authorList>
            <person name="Chevignon G."/>
            <person name="Boyd B.M."/>
            <person name="Brandt J.W."/>
            <person name="Oliver K.M."/>
            <person name="Strand M.R."/>
        </authorList>
    </citation>
    <scope>NUCLEOTIDE SEQUENCE</scope>
    <source>
        <strain evidence="5">ZA17</strain>
    </source>
</reference>
<sequence>MPYKHPTLTDLRGQVKSDIQSALPKTGGLLRFSNLAITGDVQAGLSYGHYGYLDWVAQQSTPFTATDEYLAAWAALVTVYRKPATAAKSSAARLTGAGGTVPAGAVINRKDGIKYTLDNSVTIGLDGTALTPVTAVLVSPLDDPTAGGVLGNAPVGTVLTLDNSYSGVDSQVTLIHPASGGANVETDEPLRTRMLLAYQALPQGGSKTDYVNWALAVPGVTRAWCVRRLMGAGTVGIYIMCDGDDQTNHGFPSGTDGLSHHEDWGCYAKATGDQLRVADAIYPNQTITALVYVASPIPKVIDFAITGIIKQEQDLTAAISTAINLVFFTRGDPAGEGIVTLSSINAAIASAPGTDGFLMTSPTQNITLGVGELPQLGTVTIT</sequence>
<evidence type="ECO:0000313" key="7">
    <source>
        <dbReference type="Proteomes" id="UP000229055"/>
    </source>
</evidence>
<organism evidence="5 7">
    <name type="scientific">Candidatus Williamhamiltonella defendens</name>
    <dbReference type="NCBI Taxonomy" id="138072"/>
    <lineage>
        <taxon>Bacteria</taxon>
        <taxon>Pseudomonadati</taxon>
        <taxon>Pseudomonadota</taxon>
        <taxon>Gammaproteobacteria</taxon>
        <taxon>Enterobacterales</taxon>
        <taxon>Enterobacteriaceae</taxon>
        <taxon>aphid secondary symbionts</taxon>
        <taxon>Candidatus Williamhamiltonella</taxon>
    </lineage>
</organism>
<dbReference type="InterPro" id="IPR058530">
    <property type="entry name" value="Baseplate_J-like_C"/>
</dbReference>
<dbReference type="EMBL" id="CP017613">
    <property type="protein sequence ID" value="ATW34381.1"/>
    <property type="molecule type" value="Genomic_DNA"/>
</dbReference>
<evidence type="ECO:0000313" key="6">
    <source>
        <dbReference type="EMBL" id="ATW34381.1"/>
    </source>
</evidence>
<evidence type="ECO:0000313" key="5">
    <source>
        <dbReference type="EMBL" id="ATW33148.1"/>
    </source>
</evidence>
<dbReference type="EMBL" id="CP017613">
    <property type="protein sequence ID" value="ATW33148.1"/>
    <property type="molecule type" value="Genomic_DNA"/>
</dbReference>
<dbReference type="AlphaFoldDB" id="A0A2D3TBI6"/>
<reference evidence="7" key="1">
    <citation type="submission" date="2016-10" db="EMBL/GenBank/DDBJ databases">
        <authorList>
            <person name="Chevignon G."/>
        </authorList>
    </citation>
    <scope>NUCLEOTIDE SEQUENCE [LARGE SCALE GENOMIC DNA]</scope>
    <source>
        <strain evidence="7">ZA17</strain>
    </source>
</reference>
<proteinExistence type="inferred from homology"/>
<evidence type="ECO:0000259" key="4">
    <source>
        <dbReference type="Pfam" id="PF26079"/>
    </source>
</evidence>
<feature type="domain" description="Baseplate protein J-like barrel" evidence="2">
    <location>
        <begin position="93"/>
        <end position="181"/>
    </location>
</feature>
<dbReference type="Pfam" id="PF26079">
    <property type="entry name" value="Baseplate_J_C"/>
    <property type="match status" value="1"/>
</dbReference>
<reference evidence="7" key="2">
    <citation type="submission" date="2017-11" db="EMBL/GenBank/DDBJ databases">
        <title>PacBio sequencing of new strain of the secondary endosymbiont Candidatus Hamiltonella defensa.</title>
        <authorList>
            <person name="Strand M.R."/>
            <person name="Oliver K."/>
        </authorList>
    </citation>
    <scope>NUCLEOTIDE SEQUENCE [LARGE SCALE GENOMIC DNA]</scope>
    <source>
        <strain evidence="7">ZA17</strain>
    </source>
</reference>
<dbReference type="Pfam" id="PF04865">
    <property type="entry name" value="Baseplate_J"/>
    <property type="match status" value="1"/>
</dbReference>
<protein>
    <submittedName>
        <fullName evidence="5">Phage baseplate protein</fullName>
    </submittedName>
</protein>
<dbReference type="InterPro" id="IPR052399">
    <property type="entry name" value="Phage_Baseplate_Assmbl_Protein"/>
</dbReference>
<dbReference type="PANTHER" id="PTHR37829:SF3">
    <property type="entry name" value="PROTEIN JAYE-RELATED"/>
    <property type="match status" value="1"/>
</dbReference>
<dbReference type="PANTHER" id="PTHR37829">
    <property type="entry name" value="PHAGE-LIKE ELEMENT PBSX PROTEIN XKDT"/>
    <property type="match status" value="1"/>
</dbReference>
<dbReference type="InterPro" id="IPR006949">
    <property type="entry name" value="Barrel_Baseplate_J-like"/>
</dbReference>
<evidence type="ECO:0000256" key="1">
    <source>
        <dbReference type="ARBA" id="ARBA00038087"/>
    </source>
</evidence>
<dbReference type="Proteomes" id="UP000229055">
    <property type="component" value="Chromosome"/>
</dbReference>
<feature type="domain" description="Baseplate J-like C-terminal" evidence="4">
    <location>
        <begin position="312"/>
        <end position="382"/>
    </location>
</feature>
<evidence type="ECO:0000259" key="2">
    <source>
        <dbReference type="Pfam" id="PF04865"/>
    </source>
</evidence>
<dbReference type="InterPro" id="IPR058531">
    <property type="entry name" value="Baseplate_J_M"/>
</dbReference>
<evidence type="ECO:0000259" key="3">
    <source>
        <dbReference type="Pfam" id="PF26078"/>
    </source>
</evidence>
<name>A0A2D3TBI6_9ENTR</name>
<dbReference type="Pfam" id="PF26078">
    <property type="entry name" value="Baseplate_J_M"/>
    <property type="match status" value="1"/>
</dbReference>
<accession>A0A2D3TBI6</accession>
<feature type="domain" description="Baseplate J-like central" evidence="3">
    <location>
        <begin position="202"/>
        <end position="294"/>
    </location>
</feature>
<comment type="similarity">
    <text evidence="1">Belongs to the Mu gp47/PBSX XkdT family.</text>
</comment>
<gene>
    <name evidence="5" type="ORF">BJP43_01360</name>
    <name evidence="6" type="ORF">BJP43_09065</name>
</gene>
<dbReference type="RefSeq" id="WP_100096074.1">
    <property type="nucleotide sequence ID" value="NZ_CP017613.1"/>
</dbReference>